<proteinExistence type="predicted"/>
<dbReference type="EMBL" id="PYBV01000027">
    <property type="protein sequence ID" value="PYC67593.1"/>
    <property type="molecule type" value="Genomic_DNA"/>
</dbReference>
<keyword evidence="4" id="KW-1185">Reference proteome</keyword>
<feature type="region of interest" description="Disordered" evidence="1">
    <location>
        <begin position="104"/>
        <end position="179"/>
    </location>
</feature>
<feature type="transmembrane region" description="Helical" evidence="2">
    <location>
        <begin position="204"/>
        <end position="225"/>
    </location>
</feature>
<sequence length="425" mass="44145">MQPEGPYRYTHALGGSPVGKAWAAIDEQGRFVTVAVLDAAVAATPGWREAFAGAADLLAKSADPMPYTYADFSAATPWVAYSAEQGSGAEKLFRALGVDYTPAPPALPPTSAPPSVSAPPVSAPPQPISGGPQAPWAVQTGPTPGQLVSATTHPISGVPISPATVTSSPPAAHVSPVSGPSADTFAAPVRRITPSAPPPRRTGLWIGIAALVLVVLAGGGGLAIWKGTGAKDTPTVTASGGNSGPPALPTSPPQAPGIEPPKPGAWPTQWPKYNERDEVQTLTNLEGVGFPVKLPMDWKCALAARSDGFISYNCGNAASGEQMIGGELVVRSCPAPCNEQWQNAMRAVEEAWGAQWIRSGQHSSYAEQIIEANGTKRHGLVVVAYIRSGEAGTIDRQVVIRMTAPVADAFQLRRFASYIRDVTVF</sequence>
<protein>
    <submittedName>
        <fullName evidence="3">Uncharacterized protein</fullName>
    </submittedName>
</protein>
<dbReference type="AlphaFoldDB" id="A0A318NZ35"/>
<evidence type="ECO:0000313" key="4">
    <source>
        <dbReference type="Proteomes" id="UP000248333"/>
    </source>
</evidence>
<keyword evidence="2" id="KW-0812">Transmembrane</keyword>
<keyword evidence="2" id="KW-0472">Membrane</keyword>
<feature type="compositionally biased region" description="Polar residues" evidence="1">
    <location>
        <begin position="140"/>
        <end position="154"/>
    </location>
</feature>
<dbReference type="OrthoDB" id="3406034at2"/>
<feature type="compositionally biased region" description="Low complexity" evidence="1">
    <location>
        <begin position="165"/>
        <end position="179"/>
    </location>
</feature>
<evidence type="ECO:0000256" key="2">
    <source>
        <dbReference type="SAM" id="Phobius"/>
    </source>
</evidence>
<dbReference type="Proteomes" id="UP000248333">
    <property type="component" value="Unassembled WGS sequence"/>
</dbReference>
<comment type="caution">
    <text evidence="3">The sequence shown here is derived from an EMBL/GenBank/DDBJ whole genome shotgun (WGS) entry which is preliminary data.</text>
</comment>
<evidence type="ECO:0000313" key="3">
    <source>
        <dbReference type="EMBL" id="PYC67593.1"/>
    </source>
</evidence>
<reference evidence="3 4" key="1">
    <citation type="submission" date="2018-03" db="EMBL/GenBank/DDBJ databases">
        <title>Bioinformatic expansion and discovery of thiopeptide antibiotics.</title>
        <authorList>
            <person name="Schwalen C.J."/>
            <person name="Hudson G.A."/>
            <person name="Mitchell D.A."/>
        </authorList>
    </citation>
    <scope>NUCLEOTIDE SEQUENCE [LARGE SCALE GENOMIC DNA]</scope>
    <source>
        <strain evidence="3 4">NRRL 8041</strain>
    </source>
</reference>
<gene>
    <name evidence="3" type="ORF">C7C45_21620</name>
</gene>
<name>A0A318NZ35_9ACTN</name>
<keyword evidence="2" id="KW-1133">Transmembrane helix</keyword>
<feature type="compositionally biased region" description="Pro residues" evidence="1">
    <location>
        <begin position="246"/>
        <end position="260"/>
    </location>
</feature>
<dbReference type="RefSeq" id="WP_146247368.1">
    <property type="nucleotide sequence ID" value="NZ_PYBV01000027.1"/>
</dbReference>
<organism evidence="3 4">
    <name type="scientific">Micromonospora arborensis</name>
    <dbReference type="NCBI Taxonomy" id="2116518"/>
    <lineage>
        <taxon>Bacteria</taxon>
        <taxon>Bacillati</taxon>
        <taxon>Actinomycetota</taxon>
        <taxon>Actinomycetes</taxon>
        <taxon>Micromonosporales</taxon>
        <taxon>Micromonosporaceae</taxon>
        <taxon>Micromonospora</taxon>
    </lineage>
</organism>
<accession>A0A318NZ35</accession>
<feature type="region of interest" description="Disordered" evidence="1">
    <location>
        <begin position="234"/>
        <end position="260"/>
    </location>
</feature>
<evidence type="ECO:0000256" key="1">
    <source>
        <dbReference type="SAM" id="MobiDB-lite"/>
    </source>
</evidence>